<dbReference type="KEGG" id="mkm:Mkms_0921"/>
<dbReference type="InterPro" id="IPR036388">
    <property type="entry name" value="WH-like_DNA-bd_sf"/>
</dbReference>
<dbReference type="SUPFAM" id="SSF46785">
    <property type="entry name" value="Winged helix' DNA-binding domain"/>
    <property type="match status" value="1"/>
</dbReference>
<dbReference type="PANTHER" id="PTHR33164:SF57">
    <property type="entry name" value="MARR-FAMILY TRANSCRIPTIONAL REGULATOR"/>
    <property type="match status" value="1"/>
</dbReference>
<dbReference type="InterPro" id="IPR036390">
    <property type="entry name" value="WH_DNA-bd_sf"/>
</dbReference>
<protein>
    <submittedName>
        <fullName evidence="2">Transcriptional regulator, MarR family</fullName>
    </submittedName>
</protein>
<organism evidence="2">
    <name type="scientific">Mycobacterium sp. (strain KMS)</name>
    <dbReference type="NCBI Taxonomy" id="189918"/>
    <lineage>
        <taxon>Bacteria</taxon>
        <taxon>Bacillati</taxon>
        <taxon>Actinomycetota</taxon>
        <taxon>Actinomycetes</taxon>
        <taxon>Mycobacteriales</taxon>
        <taxon>Mycobacteriaceae</taxon>
        <taxon>Mycobacterium</taxon>
    </lineage>
</organism>
<dbReference type="InterPro" id="IPR039422">
    <property type="entry name" value="MarR/SlyA-like"/>
</dbReference>
<dbReference type="Gene3D" id="1.10.10.10">
    <property type="entry name" value="Winged helix-like DNA-binding domain superfamily/Winged helix DNA-binding domain"/>
    <property type="match status" value="1"/>
</dbReference>
<evidence type="ECO:0000313" key="2">
    <source>
        <dbReference type="EMBL" id="ABL90135.1"/>
    </source>
</evidence>
<dbReference type="STRING" id="189918.Mkms_0921"/>
<dbReference type="PANTHER" id="PTHR33164">
    <property type="entry name" value="TRANSCRIPTIONAL REGULATOR, MARR FAMILY"/>
    <property type="match status" value="1"/>
</dbReference>
<dbReference type="GO" id="GO:0003700">
    <property type="term" value="F:DNA-binding transcription factor activity"/>
    <property type="evidence" value="ECO:0007669"/>
    <property type="project" value="InterPro"/>
</dbReference>
<dbReference type="PROSITE" id="PS50995">
    <property type="entry name" value="HTH_MARR_2"/>
    <property type="match status" value="1"/>
</dbReference>
<accession>A1UBC7</accession>
<dbReference type="HOGENOM" id="CLU_083287_15_2_11"/>
<feature type="domain" description="HTH marR-type" evidence="1">
    <location>
        <begin position="31"/>
        <end position="168"/>
    </location>
</feature>
<sequence>MGPAYAQFGVGIRLYACAMHITVPPTRYDHLDELLTRIHILRQRPEWRRQLLDDIAPVATVSTLRVLRAVEQCEKGGRGASIGDVAEYMAVEHSTASRTVASVVAGGLLNKTLAADDQRRCVLMLTDAGRDALAAVTDRRREIVADVVSDWPDTDVDALVGLLDRLVLDFERGVRA</sequence>
<dbReference type="AlphaFoldDB" id="A1UBC7"/>
<dbReference type="EMBL" id="CP000518">
    <property type="protein sequence ID" value="ABL90135.1"/>
    <property type="molecule type" value="Genomic_DNA"/>
</dbReference>
<dbReference type="OrthoDB" id="4720977at2"/>
<evidence type="ECO:0000259" key="1">
    <source>
        <dbReference type="PROSITE" id="PS50995"/>
    </source>
</evidence>
<proteinExistence type="predicted"/>
<dbReference type="GO" id="GO:0006950">
    <property type="term" value="P:response to stress"/>
    <property type="evidence" value="ECO:0007669"/>
    <property type="project" value="TreeGrafter"/>
</dbReference>
<gene>
    <name evidence="2" type="ordered locus">Mkms_0921</name>
</gene>
<name>A1UBC7_MYCSK</name>
<dbReference type="InterPro" id="IPR000835">
    <property type="entry name" value="HTH_MarR-typ"/>
</dbReference>
<reference evidence="2" key="1">
    <citation type="submission" date="2006-12" db="EMBL/GenBank/DDBJ databases">
        <title>Complete sequence of chromosome of Mycobacterium sp. KMS.</title>
        <authorList>
            <consortium name="US DOE Joint Genome Institute"/>
            <person name="Copeland A."/>
            <person name="Lucas S."/>
            <person name="Lapidus A."/>
            <person name="Barry K."/>
            <person name="Detter J.C."/>
            <person name="Glavina del Rio T."/>
            <person name="Hammon N."/>
            <person name="Israni S."/>
            <person name="Dalin E."/>
            <person name="Tice H."/>
            <person name="Pitluck S."/>
            <person name="Kiss H."/>
            <person name="Brettin T."/>
            <person name="Bruce D."/>
            <person name="Han C."/>
            <person name="Tapia R."/>
            <person name="Gilna P."/>
            <person name="Schmutz J."/>
            <person name="Larimer F."/>
            <person name="Land M."/>
            <person name="Hauser L."/>
            <person name="Kyrpides N."/>
            <person name="Mikhailova N."/>
            <person name="Miller C.D."/>
            <person name="Richardson P."/>
        </authorList>
    </citation>
    <scope>NUCLEOTIDE SEQUENCE [LARGE SCALE GENOMIC DNA]</scope>
    <source>
        <strain evidence="2">KMS</strain>
    </source>
</reference>